<proteinExistence type="predicted"/>
<reference evidence="1 2" key="1">
    <citation type="submission" date="2016-08" db="EMBL/GenBank/DDBJ databases">
        <authorList>
            <person name="Seilhamer J.J."/>
        </authorList>
    </citation>
    <scope>NUCLEOTIDE SEQUENCE [LARGE SCALE GENOMIC DNA]</scope>
    <source>
        <strain evidence="1 2">DX4</strain>
    </source>
</reference>
<keyword evidence="2" id="KW-1185">Reference proteome</keyword>
<evidence type="ECO:0000313" key="2">
    <source>
        <dbReference type="Proteomes" id="UP000094313"/>
    </source>
</evidence>
<evidence type="ECO:0000313" key="1">
    <source>
        <dbReference type="EMBL" id="AOM79881.1"/>
    </source>
</evidence>
<dbReference type="EMBL" id="CP017141">
    <property type="protein sequence ID" value="AOM79881.1"/>
    <property type="molecule type" value="Genomic_DNA"/>
</dbReference>
<dbReference type="OrthoDB" id="765072at2"/>
<name>A0A1D7QMJ2_9SPHI</name>
<protein>
    <submittedName>
        <fullName evidence="1">Uncharacterized protein</fullName>
    </submittedName>
</protein>
<organism evidence="1 2">
    <name type="scientific">Pedobacter steynii</name>
    <dbReference type="NCBI Taxonomy" id="430522"/>
    <lineage>
        <taxon>Bacteria</taxon>
        <taxon>Pseudomonadati</taxon>
        <taxon>Bacteroidota</taxon>
        <taxon>Sphingobacteriia</taxon>
        <taxon>Sphingobacteriales</taxon>
        <taxon>Sphingobacteriaceae</taxon>
        <taxon>Pedobacter</taxon>
    </lineage>
</organism>
<accession>A0A1D7QMJ2</accession>
<dbReference type="RefSeq" id="WP_069381543.1">
    <property type="nucleotide sequence ID" value="NZ_CP017141.1"/>
</dbReference>
<dbReference type="Proteomes" id="UP000094313">
    <property type="component" value="Chromosome"/>
</dbReference>
<gene>
    <name evidence="1" type="ORF">BFS30_23585</name>
</gene>
<dbReference type="AlphaFoldDB" id="A0A1D7QMJ2"/>
<sequence length="114" mass="13272">MSTINIIPTFENFTEFYQKAVEPLKEANNAYIRLDGKLKGGTRNVFAYFWYKDKKWAVAADTFIDRLKIAFEAAQKTEEPFEIKATRDHKGESLSIKGQPIRNQKFNVYKTGER</sequence>
<dbReference type="KEGG" id="psty:BFS30_23585"/>